<dbReference type="AlphaFoldDB" id="A0A9D3ZFU3"/>
<name>A0A9D3ZFU3_9ROSI</name>
<sequence>MAPDGVPSEFLRRNGWQVLVSTPYSFTLSEASGLDNALLAQLLRFDFPLSCKIYESVIVGKWQEDLGQARGNKGMSS</sequence>
<dbReference type="PANTHER" id="PTHR31050:SF3">
    <property type="entry name" value="OS08G0412800 PROTEIN"/>
    <property type="match status" value="1"/>
</dbReference>
<reference evidence="1 2" key="1">
    <citation type="journal article" date="2021" name="Plant Biotechnol. J.">
        <title>Multi-omics assisted identification of the key and species-specific regulatory components of drought-tolerant mechanisms in Gossypium stocksii.</title>
        <authorList>
            <person name="Yu D."/>
            <person name="Ke L."/>
            <person name="Zhang D."/>
            <person name="Wu Y."/>
            <person name="Sun Y."/>
            <person name="Mei J."/>
            <person name="Sun J."/>
            <person name="Sun Y."/>
        </authorList>
    </citation>
    <scope>NUCLEOTIDE SEQUENCE [LARGE SCALE GENOMIC DNA]</scope>
    <source>
        <strain evidence="2">cv. E1</strain>
        <tissue evidence="1">Leaf</tissue>
    </source>
</reference>
<organism evidence="1 2">
    <name type="scientific">Gossypium stocksii</name>
    <dbReference type="NCBI Taxonomy" id="47602"/>
    <lineage>
        <taxon>Eukaryota</taxon>
        <taxon>Viridiplantae</taxon>
        <taxon>Streptophyta</taxon>
        <taxon>Embryophyta</taxon>
        <taxon>Tracheophyta</taxon>
        <taxon>Spermatophyta</taxon>
        <taxon>Magnoliopsida</taxon>
        <taxon>eudicotyledons</taxon>
        <taxon>Gunneridae</taxon>
        <taxon>Pentapetalae</taxon>
        <taxon>rosids</taxon>
        <taxon>malvids</taxon>
        <taxon>Malvales</taxon>
        <taxon>Malvaceae</taxon>
        <taxon>Malvoideae</taxon>
        <taxon>Gossypium</taxon>
    </lineage>
</organism>
<proteinExistence type="predicted"/>
<accession>A0A9D3ZFU3</accession>
<dbReference type="EMBL" id="JAIQCV010000013">
    <property type="protein sequence ID" value="KAH1031643.1"/>
    <property type="molecule type" value="Genomic_DNA"/>
</dbReference>
<gene>
    <name evidence="1" type="ORF">J1N35_043817</name>
</gene>
<dbReference type="PANTHER" id="PTHR31050">
    <property type="entry name" value="OS08G0413200 PROTEIN"/>
    <property type="match status" value="1"/>
</dbReference>
<dbReference type="OrthoDB" id="1665121at2759"/>
<dbReference type="Proteomes" id="UP000828251">
    <property type="component" value="Unassembled WGS sequence"/>
</dbReference>
<evidence type="ECO:0000313" key="1">
    <source>
        <dbReference type="EMBL" id="KAH1031643.1"/>
    </source>
</evidence>
<protein>
    <submittedName>
        <fullName evidence="1">Uncharacterized protein</fullName>
    </submittedName>
</protein>
<evidence type="ECO:0000313" key="2">
    <source>
        <dbReference type="Proteomes" id="UP000828251"/>
    </source>
</evidence>
<keyword evidence="2" id="KW-1185">Reference proteome</keyword>
<comment type="caution">
    <text evidence="1">The sequence shown here is derived from an EMBL/GenBank/DDBJ whole genome shotgun (WGS) entry which is preliminary data.</text>
</comment>